<dbReference type="GO" id="GO:0016281">
    <property type="term" value="C:eukaryotic translation initiation factor 4F complex"/>
    <property type="evidence" value="ECO:0007669"/>
    <property type="project" value="TreeGrafter"/>
</dbReference>
<feature type="compositionally biased region" description="Low complexity" evidence="2">
    <location>
        <begin position="122"/>
        <end position="131"/>
    </location>
</feature>
<evidence type="ECO:0000313" key="3">
    <source>
        <dbReference type="EMBL" id="KAG0657052.1"/>
    </source>
</evidence>
<dbReference type="AlphaFoldDB" id="A0A9P7B3G8"/>
<evidence type="ECO:0000313" key="4">
    <source>
        <dbReference type="Proteomes" id="UP000777482"/>
    </source>
</evidence>
<dbReference type="Gene3D" id="3.30.760.10">
    <property type="entry name" value="RNA Cap, Translation Initiation Factor Eif4e"/>
    <property type="match status" value="1"/>
</dbReference>
<dbReference type="OrthoDB" id="17977at2759"/>
<dbReference type="InterPro" id="IPR023398">
    <property type="entry name" value="TIF_eIF4e-like"/>
</dbReference>
<dbReference type="SUPFAM" id="SSF55418">
    <property type="entry name" value="eIF4e-like"/>
    <property type="match status" value="1"/>
</dbReference>
<feature type="compositionally biased region" description="Low complexity" evidence="2">
    <location>
        <begin position="70"/>
        <end position="92"/>
    </location>
</feature>
<dbReference type="Proteomes" id="UP000777482">
    <property type="component" value="Unassembled WGS sequence"/>
</dbReference>
<feature type="compositionally biased region" description="Low complexity" evidence="2">
    <location>
        <begin position="143"/>
        <end position="156"/>
    </location>
</feature>
<evidence type="ECO:0000256" key="1">
    <source>
        <dbReference type="RuleBase" id="RU004374"/>
    </source>
</evidence>
<accession>A0A9P7B3G8</accession>
<feature type="compositionally biased region" description="Basic and acidic residues" evidence="2">
    <location>
        <begin position="13"/>
        <end position="25"/>
    </location>
</feature>
<keyword evidence="1" id="KW-0694">RNA-binding</keyword>
<comment type="similarity">
    <text evidence="1">Belongs to the eukaryotic initiation factor 4E family.</text>
</comment>
<keyword evidence="4" id="KW-1185">Reference proteome</keyword>
<dbReference type="PANTHER" id="PTHR11960:SF71">
    <property type="entry name" value="TRANSLATION INITIATION FACTOR 4E"/>
    <property type="match status" value="1"/>
</dbReference>
<keyword evidence="1" id="KW-0396">Initiation factor</keyword>
<proteinExistence type="inferred from homology"/>
<name>A0A9P7B3G8_RHOMI</name>
<feature type="region of interest" description="Disordered" evidence="2">
    <location>
        <begin position="1"/>
        <end position="162"/>
    </location>
</feature>
<feature type="compositionally biased region" description="Low complexity" evidence="2">
    <location>
        <begin position="349"/>
        <end position="365"/>
    </location>
</feature>
<dbReference type="GO" id="GO:0003743">
    <property type="term" value="F:translation initiation factor activity"/>
    <property type="evidence" value="ECO:0007669"/>
    <property type="project" value="UniProtKB-KW"/>
</dbReference>
<dbReference type="GO" id="GO:0000340">
    <property type="term" value="F:RNA 7-methylguanosine cap binding"/>
    <property type="evidence" value="ECO:0007669"/>
    <property type="project" value="TreeGrafter"/>
</dbReference>
<dbReference type="EMBL" id="PUHQ01000087">
    <property type="protein sequence ID" value="KAG0657052.1"/>
    <property type="molecule type" value="Genomic_DNA"/>
</dbReference>
<feature type="region of interest" description="Disordered" evidence="2">
    <location>
        <begin position="335"/>
        <end position="365"/>
    </location>
</feature>
<keyword evidence="1" id="KW-0648">Protein biosynthesis</keyword>
<reference evidence="3 4" key="1">
    <citation type="submission" date="2020-11" db="EMBL/GenBank/DDBJ databases">
        <title>Kefir isolates.</title>
        <authorList>
            <person name="Marcisauskas S."/>
            <person name="Kim Y."/>
            <person name="Blasche S."/>
        </authorList>
    </citation>
    <scope>NUCLEOTIDE SEQUENCE [LARGE SCALE GENOMIC DNA]</scope>
    <source>
        <strain evidence="3 4">KR</strain>
    </source>
</reference>
<dbReference type="PANTHER" id="PTHR11960">
    <property type="entry name" value="EUKARYOTIC TRANSLATION INITIATION FACTOR 4E RELATED"/>
    <property type="match status" value="1"/>
</dbReference>
<dbReference type="Pfam" id="PF01652">
    <property type="entry name" value="IF4E"/>
    <property type="match status" value="1"/>
</dbReference>
<organism evidence="3 4">
    <name type="scientific">Rhodotorula mucilaginosa</name>
    <name type="common">Yeast</name>
    <name type="synonym">Rhodotorula rubra</name>
    <dbReference type="NCBI Taxonomy" id="5537"/>
    <lineage>
        <taxon>Eukaryota</taxon>
        <taxon>Fungi</taxon>
        <taxon>Dikarya</taxon>
        <taxon>Basidiomycota</taxon>
        <taxon>Pucciniomycotina</taxon>
        <taxon>Microbotryomycetes</taxon>
        <taxon>Sporidiobolales</taxon>
        <taxon>Sporidiobolaceae</taxon>
        <taxon>Rhodotorula</taxon>
    </lineage>
</organism>
<gene>
    <name evidence="3" type="ORF">C6P46_006714</name>
</gene>
<feature type="compositionally biased region" description="Polar residues" evidence="2">
    <location>
        <begin position="1"/>
        <end position="11"/>
    </location>
</feature>
<evidence type="ECO:0000256" key="2">
    <source>
        <dbReference type="SAM" id="MobiDB-lite"/>
    </source>
</evidence>
<sequence>MSNDAATSPSRTRVKDLAEVHEQAIDRANQQPVSPTLARKTLSTDSSSKDPSKPAPQDAAADSKPKQAEAAEAVQQPAATAKAADAAAQSPKAADRTLETVPEGKGAEGADGDGVAGDKKAAAAAAPTDEGAAAKKEGGESTASDAKGDAAAAAADKPVEEETQPLARILEVLPSLGEKEQQIVQANLERVATYPAEMPLSTSWTLHFSDTSGTKSASAAAVKDAYTEGICPVFTATTVPNLCGSLKAFKQAAGKVSRRSKAPEGESFGLTRPGMNLHFFRTGITPTWEDPFNEKGGRLTISPSAHLFDSIYERLILLLAGSALELSASELLHSEGGPNAAADGKKRSNNNAAAAAGNNNGGPVVEGMVNGVVASRRARGDRIEVWLGGKKRKEPAPGPWIDALKEVLSEELGLPEVRTGKYKKHF</sequence>
<comment type="caution">
    <text evidence="3">The sequence shown here is derived from an EMBL/GenBank/DDBJ whole genome shotgun (WGS) entry which is preliminary data.</text>
</comment>
<dbReference type="InterPro" id="IPR001040">
    <property type="entry name" value="TIF_eIF_4E"/>
</dbReference>
<protein>
    <submittedName>
        <fullName evidence="3">Uncharacterized protein</fullName>
    </submittedName>
</protein>